<accession>A0ACC2Z0E0</accession>
<evidence type="ECO:0000313" key="1">
    <source>
        <dbReference type="EMBL" id="KAJ9641076.1"/>
    </source>
</evidence>
<organism evidence="1 2">
    <name type="scientific">Coniosporium tulheliwenetii</name>
    <dbReference type="NCBI Taxonomy" id="3383036"/>
    <lineage>
        <taxon>Eukaryota</taxon>
        <taxon>Fungi</taxon>
        <taxon>Dikarya</taxon>
        <taxon>Ascomycota</taxon>
        <taxon>Pezizomycotina</taxon>
        <taxon>Dothideomycetes</taxon>
        <taxon>Dothideomycetes incertae sedis</taxon>
        <taxon>Coniosporium</taxon>
    </lineage>
</organism>
<dbReference type="Proteomes" id="UP001172680">
    <property type="component" value="Unassembled WGS sequence"/>
</dbReference>
<name>A0ACC2Z0E0_9PEZI</name>
<evidence type="ECO:0000313" key="2">
    <source>
        <dbReference type="Proteomes" id="UP001172680"/>
    </source>
</evidence>
<dbReference type="EMBL" id="JAPDRP010000016">
    <property type="protein sequence ID" value="KAJ9641076.1"/>
    <property type="molecule type" value="Genomic_DNA"/>
</dbReference>
<protein>
    <submittedName>
        <fullName evidence="1">Uncharacterized protein</fullName>
    </submittedName>
</protein>
<reference evidence="1" key="1">
    <citation type="submission" date="2022-10" db="EMBL/GenBank/DDBJ databases">
        <title>Culturing micro-colonial fungi from biological soil crusts in the Mojave desert and describing Neophaeococcomyces mojavensis, and introducing the new genera and species Taxawa tesnikishii.</title>
        <authorList>
            <person name="Kurbessoian T."/>
            <person name="Stajich J.E."/>
        </authorList>
    </citation>
    <scope>NUCLEOTIDE SEQUENCE</scope>
    <source>
        <strain evidence="1">JES_115</strain>
    </source>
</reference>
<keyword evidence="2" id="KW-1185">Reference proteome</keyword>
<comment type="caution">
    <text evidence="1">The sequence shown here is derived from an EMBL/GenBank/DDBJ whole genome shotgun (WGS) entry which is preliminary data.</text>
</comment>
<gene>
    <name evidence="1" type="ORF">H2199_005744</name>
</gene>
<sequence length="1110" mass="121106">MASSNHVQLDESLQSGQHNMFGDSDLNGYNLFPHTAEPSYDPAWNLEAHHLGIAQNQPTALPQGWQTNAVQRPASAHNAPFNHNHHFYGRSFTDSPTPYHDPRFSNNGGLQQYHPSALDPSLVSTSATGTPNFDMGLPAFPGTASHSGTIAPEALRSDHDVIGHHGNGSTSTYQDLAMNVNGQSHSRSQSLAGGASDSYGRTEYLTAPKGIASGAFLVTPYEALVQETRSRRFHEFLNIGDIAQEYPITKTTLPQYVPRKSRNELKRIASGNENLLARLTKKPPRKSKITAPKAARPKTAANARSPTAIKDESPESSSETSSSDDDSEYESSDDELEITEPSPLPASRPQEPLQAVRYDVIKALWLPRKKAAEAEQIRNALKDFWEVVRTIRDRWKSDTADLKQAEEAKKESEVPRLKSRVKAQRDMIQMALKTAIEHGHPDIIRLFGENRSLVFVCQQFMVDRIREADYNGELSKAALELLSRCVTMTSEAMDATKLEKPLNIYTKRGDDHVKALVKKILENVAAVTKSKSEAEGVKSEKAAPTQSKDVKPKTEPVRRPAPEPVAGIKRRAGETGAPGQPPKRVASGSPALGTTGSNATKIATSTLKRPSATTATPGKSAPSTVVGGAPKPKPTVAKPTSLYAGLQSASKKPGASKVGATAAGLPKTAPIMASKDRKPAASTAAAAPAKPAFSFAETMANLTKPKEPERLRKEARRQLRVTFKPDASLVAIKYFTHDPEEELGHDESMIRDVGDRGGEGRMFKQHKDMMDIDEDDDSPREETFYPWKEPSAIDFSVVDIEERKRNFKPYGGGFKDPECPDKENQEKHEASTLMVFYTHPSDIPPSPREPPEDSGMDTGTTAEFGSPPDFVLRRAAALEPPKSEPQMPAPPSTTDISAVLSMLRQQQPQPQPQQPNPPPPQPQSTDLERLLATLNNPGLATAPQAPMAAPAPMPVVPPQPQVPQAPDLSSLLAAINPQAQAAQQQQQQPQQLPYTPFQQPVMPTPDISALIASLSQAGAGQPTFQPPMHGFPFQNQQQQQQQVGQGVFEHPERKRMMEGGYGDGDGANNKRPKWGDKKKGSYEPPKFVVPCRFWKEGKCIKGAKCTFLHE</sequence>
<proteinExistence type="predicted"/>